<keyword evidence="3" id="KW-1185">Reference proteome</keyword>
<feature type="transmembrane region" description="Helical" evidence="1">
    <location>
        <begin position="20"/>
        <end position="38"/>
    </location>
</feature>
<name>A0A0D6JN92_9EURY</name>
<reference evidence="3" key="1">
    <citation type="submission" date="2015-03" db="EMBL/GenBank/DDBJ databases">
        <authorList>
            <person name="Urmite Genomes"/>
        </authorList>
    </citation>
    <scope>NUCLEOTIDE SEQUENCE [LARGE SCALE GENOMIC DNA]</scope>
    <source>
        <strain evidence="3">Arc-Hr</strain>
    </source>
</reference>
<organism evidence="2 3">
    <name type="scientific">Haloferax massiliensis</name>
    <dbReference type="NCBI Taxonomy" id="1476858"/>
    <lineage>
        <taxon>Archaea</taxon>
        <taxon>Methanobacteriati</taxon>
        <taxon>Methanobacteriota</taxon>
        <taxon>Stenosarchaea group</taxon>
        <taxon>Halobacteria</taxon>
        <taxon>Halobacteriales</taxon>
        <taxon>Haloferacaceae</taxon>
        <taxon>Haloferax</taxon>
    </lineage>
</organism>
<keyword evidence="1" id="KW-0812">Transmembrane</keyword>
<protein>
    <submittedName>
        <fullName evidence="2">Uncharacterized protein</fullName>
    </submittedName>
</protein>
<gene>
    <name evidence="2" type="ORF">BN996_00784</name>
</gene>
<dbReference type="RefSeq" id="WP_089777232.1">
    <property type="nucleotide sequence ID" value="NZ_CABLRR010000001.1"/>
</dbReference>
<keyword evidence="1" id="KW-1133">Transmembrane helix</keyword>
<dbReference type="EMBL" id="CSTE01000001">
    <property type="protein sequence ID" value="CQR49324.1"/>
    <property type="molecule type" value="Genomic_DNA"/>
</dbReference>
<evidence type="ECO:0000256" key="1">
    <source>
        <dbReference type="SAM" id="Phobius"/>
    </source>
</evidence>
<evidence type="ECO:0000313" key="2">
    <source>
        <dbReference type="EMBL" id="CQR49324.1"/>
    </source>
</evidence>
<sequence>MFRTVRKAVSEAYDPDPRAMVIVAMGSSFLLFSLLSYSAGSSPYYLFALVVAVLSLVCSLAMLAVEALR</sequence>
<feature type="transmembrane region" description="Helical" evidence="1">
    <location>
        <begin position="44"/>
        <end position="65"/>
    </location>
</feature>
<dbReference type="Proteomes" id="UP000198902">
    <property type="component" value="Unassembled WGS sequence"/>
</dbReference>
<proteinExistence type="predicted"/>
<dbReference type="AlphaFoldDB" id="A0A0D6JN92"/>
<evidence type="ECO:0000313" key="3">
    <source>
        <dbReference type="Proteomes" id="UP000198902"/>
    </source>
</evidence>
<keyword evidence="1" id="KW-0472">Membrane</keyword>
<accession>A0A0D6JN92</accession>